<dbReference type="KEGG" id="acou:A5CBH24_18880"/>
<dbReference type="SUPFAM" id="SSF56112">
    <property type="entry name" value="Protein kinase-like (PK-like)"/>
    <property type="match status" value="1"/>
</dbReference>
<proteinExistence type="predicted"/>
<accession>A0A4Y1XKW7</accession>
<dbReference type="EMBL" id="AP019735">
    <property type="protein sequence ID" value="BBL04575.1"/>
    <property type="molecule type" value="Genomic_DNA"/>
</dbReference>
<dbReference type="RefSeq" id="WP_019130012.1">
    <property type="nucleotide sequence ID" value="NZ_AP019735.1"/>
</dbReference>
<sequence>MKIILSEKYGRLASWMRKLPAQGVCGEVLRDDRNTLWCERVAGEEFVVKRFAVPLRLNRWVYTFFRPTKARRSYDYSLRLRRSGIAVADPVGYIECRRGLLFHTGYYVSKRLPYPTLQQLDREPQARQFEILDAFAAFTVRLHEKGVLDYDYNPGNIFYYREDGAWNFALIDVNRMAFRRNLSRRDCVEMLHHLDWETPYLDYVLIRYAELRRWDWKLLSGAVLLKQGINLPVRIRRFFKRLIGRK</sequence>
<dbReference type="Pfam" id="PF06293">
    <property type="entry name" value="Kdo"/>
    <property type="match status" value="1"/>
</dbReference>
<name>A0A4Y1XKW7_9BACT</name>
<dbReference type="InterPro" id="IPR011009">
    <property type="entry name" value="Kinase-like_dom_sf"/>
</dbReference>
<organism evidence="1 2">
    <name type="scientific">Alistipes communis</name>
    <dbReference type="NCBI Taxonomy" id="2585118"/>
    <lineage>
        <taxon>Bacteria</taxon>
        <taxon>Pseudomonadati</taxon>
        <taxon>Bacteroidota</taxon>
        <taxon>Bacteroidia</taxon>
        <taxon>Bacteroidales</taxon>
        <taxon>Rikenellaceae</taxon>
        <taxon>Alistipes</taxon>
    </lineage>
</organism>
<keyword evidence="2" id="KW-1185">Reference proteome</keyword>
<gene>
    <name evidence="1" type="ORF">A5CBH24_18880</name>
</gene>
<dbReference type="OrthoDB" id="9773772at2"/>
<dbReference type="GeneID" id="78342608"/>
<dbReference type="AlphaFoldDB" id="A0A4Y1XKW7"/>
<accession>A0A4Y1WV38</accession>
<dbReference type="Proteomes" id="UP000318946">
    <property type="component" value="Chromosome"/>
</dbReference>
<reference evidence="2" key="1">
    <citation type="submission" date="2019-06" db="EMBL/GenBank/DDBJ databases">
        <title>Alistipes onderdonkii subsp. vulgaris subsp. nov., Alistipes dispar sp. nov. and Alistipes communis sp. nov., isolated from human faeces, and creation of Alistipes onderdonkii subsp. onderdonkii subsp. nov.</title>
        <authorList>
            <person name="Sakamoto M."/>
            <person name="Ikeyama N."/>
            <person name="Ogata Y."/>
            <person name="Suda W."/>
            <person name="Iino T."/>
            <person name="Hattori M."/>
            <person name="Ohkuma M."/>
        </authorList>
    </citation>
    <scope>NUCLEOTIDE SEQUENCE [LARGE SCALE GENOMIC DNA]</scope>
    <source>
        <strain evidence="2">5CBH24</strain>
    </source>
</reference>
<protein>
    <submittedName>
        <fullName evidence="1">Uncharacterized protein</fullName>
    </submittedName>
</protein>
<evidence type="ECO:0000313" key="2">
    <source>
        <dbReference type="Proteomes" id="UP000318946"/>
    </source>
</evidence>
<evidence type="ECO:0000313" key="1">
    <source>
        <dbReference type="EMBL" id="BBL04575.1"/>
    </source>
</evidence>
<dbReference type="Gene3D" id="1.10.510.10">
    <property type="entry name" value="Transferase(Phosphotransferase) domain 1"/>
    <property type="match status" value="1"/>
</dbReference>